<dbReference type="Pfam" id="PF00756">
    <property type="entry name" value="Esterase"/>
    <property type="match status" value="1"/>
</dbReference>
<keyword evidence="8" id="KW-0624">Polysaccharide degradation</keyword>
<dbReference type="Proteomes" id="UP000236621">
    <property type="component" value="Unassembled WGS sequence"/>
</dbReference>
<dbReference type="SUPFAM" id="SSF53474">
    <property type="entry name" value="alpha/beta-Hydrolases"/>
    <property type="match status" value="1"/>
</dbReference>
<keyword evidence="12" id="KW-1185">Reference proteome</keyword>
<name>A0A2K3QEZ5_9HYPO</name>
<dbReference type="InterPro" id="IPR029058">
    <property type="entry name" value="AB_hydrolase_fold"/>
</dbReference>
<evidence type="ECO:0000313" key="12">
    <source>
        <dbReference type="Proteomes" id="UP000236621"/>
    </source>
</evidence>
<evidence type="ECO:0000256" key="7">
    <source>
        <dbReference type="ARBA" id="ARBA00023277"/>
    </source>
</evidence>
<keyword evidence="4" id="KW-0858">Xylan degradation</keyword>
<proteinExistence type="predicted"/>
<dbReference type="AlphaFoldDB" id="A0A2K3QEZ5"/>
<dbReference type="PANTHER" id="PTHR38050">
    <property type="match status" value="1"/>
</dbReference>
<dbReference type="InterPro" id="IPR000801">
    <property type="entry name" value="Esterase-like"/>
</dbReference>
<evidence type="ECO:0000256" key="10">
    <source>
        <dbReference type="SAM" id="SignalP"/>
    </source>
</evidence>
<dbReference type="GO" id="GO:0045493">
    <property type="term" value="P:xylan catabolic process"/>
    <property type="evidence" value="ECO:0007669"/>
    <property type="project" value="UniProtKB-KW"/>
</dbReference>
<evidence type="ECO:0000256" key="6">
    <source>
        <dbReference type="ARBA" id="ARBA00022801"/>
    </source>
</evidence>
<dbReference type="InterPro" id="IPR043595">
    <property type="entry name" value="FaeB/C/D"/>
</dbReference>
<dbReference type="GO" id="GO:0005576">
    <property type="term" value="C:extracellular region"/>
    <property type="evidence" value="ECO:0007669"/>
    <property type="project" value="UniProtKB-SubCell"/>
</dbReference>
<dbReference type="EC" id="3.1.1.73" evidence="2"/>
<keyword evidence="5 10" id="KW-0732">Signal</keyword>
<evidence type="ECO:0000256" key="5">
    <source>
        <dbReference type="ARBA" id="ARBA00022729"/>
    </source>
</evidence>
<keyword evidence="3" id="KW-0964">Secreted</keyword>
<protein>
    <recommendedName>
        <fullName evidence="2">feruloyl esterase</fullName>
        <ecNumber evidence="2">3.1.1.73</ecNumber>
    </recommendedName>
</protein>
<dbReference type="PANTHER" id="PTHR38050:SF2">
    <property type="entry name" value="FERULOYL ESTERASE C-RELATED"/>
    <property type="match status" value="1"/>
</dbReference>
<evidence type="ECO:0000313" key="11">
    <source>
        <dbReference type="EMBL" id="PNY26099.1"/>
    </source>
</evidence>
<dbReference type="OrthoDB" id="424610at2759"/>
<organism evidence="11 12">
    <name type="scientific">Tolypocladium capitatum</name>
    <dbReference type="NCBI Taxonomy" id="45235"/>
    <lineage>
        <taxon>Eukaryota</taxon>
        <taxon>Fungi</taxon>
        <taxon>Dikarya</taxon>
        <taxon>Ascomycota</taxon>
        <taxon>Pezizomycotina</taxon>
        <taxon>Sordariomycetes</taxon>
        <taxon>Hypocreomycetidae</taxon>
        <taxon>Hypocreales</taxon>
        <taxon>Ophiocordycipitaceae</taxon>
        <taxon>Tolypocladium</taxon>
    </lineage>
</organism>
<dbReference type="EMBL" id="NRSZ01000607">
    <property type="protein sequence ID" value="PNY26099.1"/>
    <property type="molecule type" value="Genomic_DNA"/>
</dbReference>
<keyword evidence="7" id="KW-0119">Carbohydrate metabolism</keyword>
<comment type="subcellular location">
    <subcellularLocation>
        <location evidence="1">Secreted</location>
    </subcellularLocation>
</comment>
<keyword evidence="6" id="KW-0378">Hydrolase</keyword>
<feature type="signal peptide" evidence="10">
    <location>
        <begin position="1"/>
        <end position="26"/>
    </location>
</feature>
<comment type="catalytic activity">
    <reaction evidence="9">
        <text>feruloyl-polysaccharide + H2O = ferulate + polysaccharide.</text>
        <dbReference type="EC" id="3.1.1.73"/>
    </reaction>
</comment>
<sequence>MALLAPRCIPILTLLLLLDLFAAAKAATVQHPRSKGCTVSHDWKGQTREFSFQSSGGMRSYRIHLPSSYAVNKALPLLVAYHGSGNNPAKFEVETRFSDEGINPHVITLYPAGGNWQGPTYAEPGVSDLVFTTDLVNRIKDNYCVDQSRVYATGHSNGAGFTGTLACSPEHARQFAAFAPVSGAFYTDVNGDQNCLPPRSPLPMFEAHGTADPIIPYAGGKGRGGPLPSIPDWLSRWARRNQCTTSSTKLLSNAVHDTEWKCAGVDGLLRHIKIDGHNHSWPGKNSEIDISPVVIGFLSQFHTPWTLVV</sequence>
<dbReference type="Gene3D" id="3.40.50.1820">
    <property type="entry name" value="alpha/beta hydrolase"/>
    <property type="match status" value="1"/>
</dbReference>
<evidence type="ECO:0000256" key="8">
    <source>
        <dbReference type="ARBA" id="ARBA00023326"/>
    </source>
</evidence>
<feature type="chain" id="PRO_5038860543" description="feruloyl esterase" evidence="10">
    <location>
        <begin position="27"/>
        <end position="309"/>
    </location>
</feature>
<evidence type="ECO:0000256" key="1">
    <source>
        <dbReference type="ARBA" id="ARBA00004613"/>
    </source>
</evidence>
<dbReference type="STRING" id="45235.A0A2K3QEZ5"/>
<evidence type="ECO:0000256" key="2">
    <source>
        <dbReference type="ARBA" id="ARBA00013091"/>
    </source>
</evidence>
<accession>A0A2K3QEZ5</accession>
<gene>
    <name evidence="11" type="ORF">TCAP_03968</name>
</gene>
<comment type="caution">
    <text evidence="11">The sequence shown here is derived from an EMBL/GenBank/DDBJ whole genome shotgun (WGS) entry which is preliminary data.</text>
</comment>
<dbReference type="GO" id="GO:0030600">
    <property type="term" value="F:feruloyl esterase activity"/>
    <property type="evidence" value="ECO:0007669"/>
    <property type="project" value="UniProtKB-EC"/>
</dbReference>
<evidence type="ECO:0000256" key="4">
    <source>
        <dbReference type="ARBA" id="ARBA00022651"/>
    </source>
</evidence>
<evidence type="ECO:0000256" key="3">
    <source>
        <dbReference type="ARBA" id="ARBA00022525"/>
    </source>
</evidence>
<evidence type="ECO:0000256" key="9">
    <source>
        <dbReference type="ARBA" id="ARBA00034075"/>
    </source>
</evidence>
<reference evidence="11 12" key="1">
    <citation type="submission" date="2017-08" db="EMBL/GenBank/DDBJ databases">
        <title>Harnessing the power of phylogenomics to disentangle the directionality and signatures of interkingdom host jumping in the parasitic fungal genus Tolypocladium.</title>
        <authorList>
            <person name="Quandt C.A."/>
            <person name="Patterson W."/>
            <person name="Spatafora J.W."/>
        </authorList>
    </citation>
    <scope>NUCLEOTIDE SEQUENCE [LARGE SCALE GENOMIC DNA]</scope>
    <source>
        <strain evidence="11 12">CBS 113982</strain>
    </source>
</reference>